<accession>A0A0N4Z4W8</accession>
<dbReference type="PROSITE" id="PS00262">
    <property type="entry name" value="INSULIN"/>
    <property type="match status" value="1"/>
</dbReference>
<evidence type="ECO:0000256" key="1">
    <source>
        <dbReference type="ARBA" id="ARBA00009034"/>
    </source>
</evidence>
<protein>
    <submittedName>
        <fullName evidence="5">IlGF domain-containing protein</fullName>
    </submittedName>
</protein>
<keyword evidence="3" id="KW-1133">Transmembrane helix</keyword>
<feature type="transmembrane region" description="Helical" evidence="3">
    <location>
        <begin position="12"/>
        <end position="28"/>
    </location>
</feature>
<comment type="similarity">
    <text evidence="1">Belongs to the insulin family.</text>
</comment>
<dbReference type="AlphaFoldDB" id="A0A0N4Z4W8"/>
<sequence>MMTRRGTTLQSTTIFSVLIILIYTIYMVEPRARNNGQIKMCPPGGESFAIAWQLSCNLMRKRNQGDNEKSGKYVKRSNEYKKEYSTSKRYVERALSMNELMRYCCLYGCTPKDLTSYCF</sequence>
<evidence type="ECO:0000313" key="4">
    <source>
        <dbReference type="Proteomes" id="UP000038045"/>
    </source>
</evidence>
<keyword evidence="3" id="KW-0812">Transmembrane</keyword>
<dbReference type="Proteomes" id="UP000038045">
    <property type="component" value="Unplaced"/>
</dbReference>
<keyword evidence="4" id="KW-1185">Reference proteome</keyword>
<keyword evidence="2" id="KW-0732">Signal</keyword>
<organism evidence="4 5">
    <name type="scientific">Parastrongyloides trichosuri</name>
    <name type="common">Possum-specific nematode worm</name>
    <dbReference type="NCBI Taxonomy" id="131310"/>
    <lineage>
        <taxon>Eukaryota</taxon>
        <taxon>Metazoa</taxon>
        <taxon>Ecdysozoa</taxon>
        <taxon>Nematoda</taxon>
        <taxon>Chromadorea</taxon>
        <taxon>Rhabditida</taxon>
        <taxon>Tylenchina</taxon>
        <taxon>Panagrolaimomorpha</taxon>
        <taxon>Strongyloidoidea</taxon>
        <taxon>Strongyloididae</taxon>
        <taxon>Parastrongyloides</taxon>
    </lineage>
</organism>
<proteinExistence type="inferred from homology"/>
<keyword evidence="3" id="KW-0472">Membrane</keyword>
<dbReference type="SUPFAM" id="SSF56994">
    <property type="entry name" value="Insulin-like"/>
    <property type="match status" value="1"/>
</dbReference>
<name>A0A0N4Z4W8_PARTI</name>
<dbReference type="InterPro" id="IPR022353">
    <property type="entry name" value="Insulin_CS"/>
</dbReference>
<dbReference type="WBParaSite" id="PTRK_0000203400.1">
    <property type="protein sequence ID" value="PTRK_0000203400.1"/>
    <property type="gene ID" value="PTRK_0000203400"/>
</dbReference>
<evidence type="ECO:0000313" key="5">
    <source>
        <dbReference type="WBParaSite" id="PTRK_0000203400.1"/>
    </source>
</evidence>
<reference evidence="5" key="1">
    <citation type="submission" date="2017-02" db="UniProtKB">
        <authorList>
            <consortium name="WormBaseParasite"/>
        </authorList>
    </citation>
    <scope>IDENTIFICATION</scope>
</reference>
<evidence type="ECO:0000256" key="3">
    <source>
        <dbReference type="SAM" id="Phobius"/>
    </source>
</evidence>
<dbReference type="InterPro" id="IPR036438">
    <property type="entry name" value="Insulin-like_sf"/>
</dbReference>
<evidence type="ECO:0000256" key="2">
    <source>
        <dbReference type="ARBA" id="ARBA00022729"/>
    </source>
</evidence>